<sequence length="317" mass="35629">MADIPSRKPILTIEQQIEHLRRKGVSFELCSEAEAARILAGQDHYFRLAAYRVLFPKRVGGPRDGQYAGLDFGHLVDLAAIDRELRSFLLPLTLDVENSAKTRLVERITEKPDEDGYSIFSDYLAALNHGDRNRREGELNRLKNDAYLGSLVSRYPIGEMPAWVFLELSSFGAFADFYLFCADRWGDSEMRDEHYMLRRANSLRNAAAHSSAIVNGLGSSSSAPQLRYPAPLAAALGEIGVSKRLRRSKMRNPRILQMTVLAYAYSRFVPREKAEGTPERLLALADRSELHGDWYAGSTVIASSHDFIAMVFKAWLG</sequence>
<proteinExistence type="predicted"/>
<dbReference type="Pfam" id="PF07751">
    <property type="entry name" value="Abi_2"/>
    <property type="match status" value="1"/>
</dbReference>
<protein>
    <recommendedName>
        <fullName evidence="3">Abortive infection bacteriophage resistance protein</fullName>
    </recommendedName>
</protein>
<evidence type="ECO:0000313" key="1">
    <source>
        <dbReference type="EMBL" id="BDE97015.1"/>
    </source>
</evidence>
<dbReference type="EMBL" id="AP025564">
    <property type="protein sequence ID" value="BDE97015.1"/>
    <property type="molecule type" value="Genomic_DNA"/>
</dbReference>
<dbReference type="InterPro" id="IPR011664">
    <property type="entry name" value="Abi_system_AbiD/AbiF-like"/>
</dbReference>
<evidence type="ECO:0000313" key="2">
    <source>
        <dbReference type="Proteomes" id="UP001320544"/>
    </source>
</evidence>
<evidence type="ECO:0008006" key="3">
    <source>
        <dbReference type="Google" id="ProtNLM"/>
    </source>
</evidence>
<accession>A0ABM7WKW7</accession>
<keyword evidence="2" id="KW-1185">Reference proteome</keyword>
<reference evidence="1 2" key="1">
    <citation type="submission" date="2022-01" db="EMBL/GenBank/DDBJ databases">
        <title>Novel bile acid biosynthetic pathways are enriched in the microbiome of centenarians.</title>
        <authorList>
            <person name="Sato Y."/>
            <person name="Atarashi K."/>
            <person name="Plichta R.D."/>
            <person name="Arai Y."/>
            <person name="Sasajima S."/>
            <person name="Kearney M.S."/>
            <person name="Suda W."/>
            <person name="Takeshita K."/>
            <person name="Sasaki T."/>
            <person name="Okamoto S."/>
            <person name="Skelly N.A."/>
            <person name="Okamura Y."/>
            <person name="Vlamakis H."/>
            <person name="Li Y."/>
            <person name="Tanoue T."/>
            <person name="Takei H."/>
            <person name="Nittono H."/>
            <person name="Narushima S."/>
            <person name="Irie J."/>
            <person name="Itoh H."/>
            <person name="Moriya K."/>
            <person name="Sugiura Y."/>
            <person name="Suematsu M."/>
            <person name="Moritoki N."/>
            <person name="Shibata S."/>
            <person name="Littman R.D."/>
            <person name="Fischbach A.M."/>
            <person name="Uwamino Y."/>
            <person name="Inoue T."/>
            <person name="Honda A."/>
            <person name="Hattori M."/>
            <person name="Murai T."/>
            <person name="Xavier J.R."/>
            <person name="Hirose N."/>
            <person name="Honda K."/>
        </authorList>
    </citation>
    <scope>NUCLEOTIDE SEQUENCE [LARGE SCALE GENOMIC DNA]</scope>
    <source>
        <strain evidence="1 2">CE91-St30</strain>
    </source>
</reference>
<dbReference type="Proteomes" id="UP001320544">
    <property type="component" value="Chromosome"/>
</dbReference>
<organism evidence="1 2">
    <name type="scientific">Raoultibacter timonensis</name>
    <dbReference type="NCBI Taxonomy" id="1907662"/>
    <lineage>
        <taxon>Bacteria</taxon>
        <taxon>Bacillati</taxon>
        <taxon>Actinomycetota</taxon>
        <taxon>Coriobacteriia</taxon>
        <taxon>Eggerthellales</taxon>
        <taxon>Eggerthellaceae</taxon>
        <taxon>Raoultibacter</taxon>
    </lineage>
</organism>
<gene>
    <name evidence="1" type="ORF">CE91St30_23480</name>
</gene>
<dbReference type="RefSeq" id="WP_244386151.1">
    <property type="nucleotide sequence ID" value="NZ_AP025564.1"/>
</dbReference>
<name>A0ABM7WKW7_9ACTN</name>